<dbReference type="EMBL" id="CAJNNV010026984">
    <property type="protein sequence ID" value="CAE8619352.1"/>
    <property type="molecule type" value="Genomic_DNA"/>
</dbReference>
<dbReference type="InterPro" id="IPR036457">
    <property type="entry name" value="PPM-type-like_dom_sf"/>
</dbReference>
<dbReference type="InterPro" id="IPR001932">
    <property type="entry name" value="PPM-type_phosphatase-like_dom"/>
</dbReference>
<dbReference type="CDD" id="cd00143">
    <property type="entry name" value="PP2Cc"/>
    <property type="match status" value="2"/>
</dbReference>
<evidence type="ECO:0000313" key="4">
    <source>
        <dbReference type="EMBL" id="CAE8619352.1"/>
    </source>
</evidence>
<feature type="domain" description="PPM-type phosphatase" evidence="3">
    <location>
        <begin position="1162"/>
        <end position="1459"/>
    </location>
</feature>
<evidence type="ECO:0008006" key="6">
    <source>
        <dbReference type="Google" id="ProtNLM"/>
    </source>
</evidence>
<dbReference type="PANTHER" id="PTHR13832">
    <property type="entry name" value="PROTEIN PHOSPHATASE 2C"/>
    <property type="match status" value="1"/>
</dbReference>
<feature type="region of interest" description="Disordered" evidence="1">
    <location>
        <begin position="303"/>
        <end position="339"/>
    </location>
</feature>
<dbReference type="GO" id="GO:0004722">
    <property type="term" value="F:protein serine/threonine phosphatase activity"/>
    <property type="evidence" value="ECO:0007669"/>
    <property type="project" value="InterPro"/>
</dbReference>
<dbReference type="SUPFAM" id="SSF49562">
    <property type="entry name" value="C2 domain (Calcium/lipid-binding domain, CaLB)"/>
    <property type="match status" value="1"/>
</dbReference>
<accession>A0A813G4W8</accession>
<dbReference type="PANTHER" id="PTHR13832:SF802">
    <property type="entry name" value="CHROMOSOME UNDETERMINED SCAFFOLD_5, WHOLE GENOME SHOTGUN SEQUENCE"/>
    <property type="match status" value="1"/>
</dbReference>
<feature type="region of interest" description="Disordered" evidence="1">
    <location>
        <begin position="501"/>
        <end position="572"/>
    </location>
</feature>
<keyword evidence="5" id="KW-1185">Reference proteome</keyword>
<dbReference type="Proteomes" id="UP000654075">
    <property type="component" value="Unassembled WGS sequence"/>
</dbReference>
<evidence type="ECO:0000313" key="5">
    <source>
        <dbReference type="Proteomes" id="UP000654075"/>
    </source>
</evidence>
<dbReference type="InterPro" id="IPR015655">
    <property type="entry name" value="PP2C"/>
</dbReference>
<feature type="region of interest" description="Disordered" evidence="1">
    <location>
        <begin position="996"/>
        <end position="1036"/>
    </location>
</feature>
<dbReference type="SMART" id="SM00332">
    <property type="entry name" value="PP2Cc"/>
    <property type="match status" value="2"/>
</dbReference>
<feature type="domain" description="PPM-type phosphatase" evidence="3">
    <location>
        <begin position="681"/>
        <end position="966"/>
    </location>
</feature>
<proteinExistence type="predicted"/>
<organism evidence="4 5">
    <name type="scientific">Polarella glacialis</name>
    <name type="common">Dinoflagellate</name>
    <dbReference type="NCBI Taxonomy" id="89957"/>
    <lineage>
        <taxon>Eukaryota</taxon>
        <taxon>Sar</taxon>
        <taxon>Alveolata</taxon>
        <taxon>Dinophyceae</taxon>
        <taxon>Suessiales</taxon>
        <taxon>Suessiaceae</taxon>
        <taxon>Polarella</taxon>
    </lineage>
</organism>
<feature type="compositionally biased region" description="Low complexity" evidence="1">
    <location>
        <begin position="1540"/>
        <end position="1566"/>
    </location>
</feature>
<reference evidence="4" key="1">
    <citation type="submission" date="2021-02" db="EMBL/GenBank/DDBJ databases">
        <authorList>
            <person name="Dougan E. K."/>
            <person name="Rhodes N."/>
            <person name="Thang M."/>
            <person name="Chan C."/>
        </authorList>
    </citation>
    <scope>NUCLEOTIDE SEQUENCE</scope>
</reference>
<evidence type="ECO:0000259" key="2">
    <source>
        <dbReference type="PROSITE" id="PS50004"/>
    </source>
</evidence>
<dbReference type="Pfam" id="PF00481">
    <property type="entry name" value="PP2C"/>
    <property type="match status" value="2"/>
</dbReference>
<dbReference type="Gene3D" id="3.60.40.10">
    <property type="entry name" value="PPM-type phosphatase domain"/>
    <property type="match status" value="2"/>
</dbReference>
<dbReference type="SMART" id="SM00239">
    <property type="entry name" value="C2"/>
    <property type="match status" value="1"/>
</dbReference>
<dbReference type="InterPro" id="IPR035892">
    <property type="entry name" value="C2_domain_sf"/>
</dbReference>
<comment type="caution">
    <text evidence="4">The sequence shown here is derived from an EMBL/GenBank/DDBJ whole genome shotgun (WGS) entry which is preliminary data.</text>
</comment>
<dbReference type="PROSITE" id="PS51746">
    <property type="entry name" value="PPM_2"/>
    <property type="match status" value="2"/>
</dbReference>
<dbReference type="CDD" id="cd00030">
    <property type="entry name" value="C2"/>
    <property type="match status" value="1"/>
</dbReference>
<feature type="region of interest" description="Disordered" evidence="1">
    <location>
        <begin position="1532"/>
        <end position="1568"/>
    </location>
</feature>
<dbReference type="Pfam" id="PF00168">
    <property type="entry name" value="C2"/>
    <property type="match status" value="1"/>
</dbReference>
<gene>
    <name evidence="4" type="ORF">PGLA1383_LOCUS36942</name>
</gene>
<feature type="compositionally biased region" description="Polar residues" evidence="1">
    <location>
        <begin position="1021"/>
        <end position="1033"/>
    </location>
</feature>
<feature type="domain" description="C2" evidence="2">
    <location>
        <begin position="168"/>
        <end position="289"/>
    </location>
</feature>
<dbReference type="SUPFAM" id="SSF81606">
    <property type="entry name" value="PP2C-like"/>
    <property type="match status" value="2"/>
</dbReference>
<feature type="compositionally biased region" description="Basic and acidic residues" evidence="1">
    <location>
        <begin position="1001"/>
        <end position="1010"/>
    </location>
</feature>
<sequence length="1718" mass="183212">MPCPDFSGGCQGGLVGTMPPAPPLFQSPAVLPAAIAAAAESAKLGREVAVQVCRLLDVPRKPGMRYIVRALDKGGQLAATPEVGVASGVGGPPESVSFGAEGILRLRTDSLFVNLQAEYSDGSVLGMCEIYRPDPRSSTVSQYMFTDKSGQPANCGIELQVSDSLHEVSGSPVASQPGKTAGSFEVGMLQLRIVAAYNLTNTDTGIFGEVSDPYVVARVGRKEHRTPTIDNDLNPVWTRSNEFSFPVSADDGSLELEVMSSNILKNDCLGSTSVGLWSLPPGQWLRRREPLKAGKHGELEFELRFDPAQSSRADSRSGPSSRGIEWKEIPAPPPPPAAPRTHAGDMLLGPLAIGMLVPPAGPGAGGLGLRPPPGSLVAPGTGLYLPPLLSGWEASIVPRDQSMTKPMPLAPAKHAFSEDELLFPDMMRFELPKHEPMELWLKPPVGSHLDEFFGFDRDLEVLAANAEPWNAPVPAYHGELCEDQVFPDMDIGVVLKREGRGKGMVVRSDQQQTIKRGKDRVPEIPVDGWVPEPKKPERPKLKDKEPSSEQRPPSRPLTASTSKVDAKVSTDGAKRSAAVFDVQKRRRAAKLKVERELVRPDQARDIEEQCKCSEMLCLDPELRLTRFEAQVVSCIDFEFDEAGGAHTRSVWVTTPNSEPVMMEIAEDDSSWLEPFQTEELLVGVSCRRGHRGSRDPLPCQDCFSLTRLSANTVLYVVCDGHGPFGHLAAFRVSQSLPNALERLLQEVSQPELALVEAFDAASKELASFAEARAVDLSSSGTTCTVALRLDADVKLAWLGDSRALVATVTPDSQRVDLVAPGHTTEDLKELQRLRNAGAKLVQVPPGSGHLRIFTPGERTPGLQTTRALGDFSAQGLGIVWQPDIRKMSFARTPGLILLGSGGLWEMLEDSPKYQGEEILKLILNRCALREKGPGVAASNLVEEVQEQWKQVGDGFSDDTTCILLHWLRAQPGAEIMAPTPAPQAEAALTVLPAKPPAPRVHFQEPPRDNPEAGGKQAVSPEAQSGQLVPQMSTEEADVSRTKTTLAPMLNSGTLAAAALDARGKGFQASSTMDKPLSGAVQVEEVQRHCADVGLVNPDPLLRPVNFLLQLFGRVTVASSGSERGGWLRVPPAQKGDAASLVPLDAAAIREVLNEFQADTDAEISLCCRQSLDPLGVAAVVNQDNFSITSSPTGCTVYLVCDGHGSLGHLVSFRVAQSIPKLFLDAFEEASEKAPEIILAGAFESATGELTAWASKTGLDLSGSSATVSAVVRQGDAVHVAWLGDARVLVATTSGEFSRVDLMSRPHWRISDPVERQRLEAEGKIGGADPGLAVSRAIGDFESGVSSKPDLAKTSFSSAPGLVLIGSGALFRVPSGRASERLPIQGEGDGEGSGEGGGRLSKAPQEEGELVLDALTGNRGQLRQLGATHALTRLGDLAQELWQVGAAGSCDDVTGILLHWPSPGAEGNLHQDQAQQLHVGESGIRAPDAPIVEVEERGSQVSAGARYTAACASSSDSKGPQPVRFLQAQPSAPRGHLQNVQPQLQPHQQPHLQLQQPPHQQQHQTHTQMHKVGLAGGMRQQSHQNQPPSAGTSIDLLQPRVVPTWHPDLSSQNAVSHPSLVSAIAPTRFALSNSEEPTRVEPSQSVSTPWFKPMLSSAPAKMTGSSHILSAAPSNVPASFAAPPAGSRGPVFVPAVSHFSGIGLPAPSRLNTPHFAQGS</sequence>
<dbReference type="Gene3D" id="2.60.40.150">
    <property type="entry name" value="C2 domain"/>
    <property type="match status" value="1"/>
</dbReference>
<protein>
    <recommendedName>
        <fullName evidence="6">Protein-serine/threonine phosphatase</fullName>
    </recommendedName>
</protein>
<feature type="region of interest" description="Disordered" evidence="1">
    <location>
        <begin position="1376"/>
        <end position="1401"/>
    </location>
</feature>
<evidence type="ECO:0000256" key="1">
    <source>
        <dbReference type="SAM" id="MobiDB-lite"/>
    </source>
</evidence>
<dbReference type="InterPro" id="IPR000008">
    <property type="entry name" value="C2_dom"/>
</dbReference>
<evidence type="ECO:0000259" key="3">
    <source>
        <dbReference type="PROSITE" id="PS51746"/>
    </source>
</evidence>
<feature type="compositionally biased region" description="Low complexity" evidence="1">
    <location>
        <begin position="310"/>
        <end position="322"/>
    </location>
</feature>
<dbReference type="OrthoDB" id="427145at2759"/>
<dbReference type="PROSITE" id="PS50004">
    <property type="entry name" value="C2"/>
    <property type="match status" value="1"/>
</dbReference>
<feature type="compositionally biased region" description="Basic and acidic residues" evidence="1">
    <location>
        <begin position="532"/>
        <end position="548"/>
    </location>
</feature>
<name>A0A813G4W8_POLGL</name>